<comment type="caution">
    <text evidence="2">The sequence shown here is derived from an EMBL/GenBank/DDBJ whole genome shotgun (WGS) entry which is preliminary data.</text>
</comment>
<feature type="region of interest" description="Disordered" evidence="1">
    <location>
        <begin position="189"/>
        <end position="228"/>
    </location>
</feature>
<accession>A0A5D3DSM3</accession>
<organism evidence="2 3">
    <name type="scientific">Cucumis melo var. makuwa</name>
    <name type="common">Oriental melon</name>
    <dbReference type="NCBI Taxonomy" id="1194695"/>
    <lineage>
        <taxon>Eukaryota</taxon>
        <taxon>Viridiplantae</taxon>
        <taxon>Streptophyta</taxon>
        <taxon>Embryophyta</taxon>
        <taxon>Tracheophyta</taxon>
        <taxon>Spermatophyta</taxon>
        <taxon>Magnoliopsida</taxon>
        <taxon>eudicotyledons</taxon>
        <taxon>Gunneridae</taxon>
        <taxon>Pentapetalae</taxon>
        <taxon>rosids</taxon>
        <taxon>fabids</taxon>
        <taxon>Cucurbitales</taxon>
        <taxon>Cucurbitaceae</taxon>
        <taxon>Benincaseae</taxon>
        <taxon>Cucumis</taxon>
    </lineage>
</organism>
<dbReference type="Proteomes" id="UP000321947">
    <property type="component" value="Unassembled WGS sequence"/>
</dbReference>
<keyword evidence="2" id="KW-0456">Lyase</keyword>
<evidence type="ECO:0000256" key="1">
    <source>
        <dbReference type="SAM" id="MobiDB-lite"/>
    </source>
</evidence>
<reference evidence="2 3" key="1">
    <citation type="submission" date="2019-08" db="EMBL/GenBank/DDBJ databases">
        <title>Draft genome sequences of two oriental melons (Cucumis melo L. var makuwa).</title>
        <authorList>
            <person name="Kwon S.-Y."/>
        </authorList>
    </citation>
    <scope>NUCLEOTIDE SEQUENCE [LARGE SCALE GENOMIC DNA]</scope>
    <source>
        <strain evidence="3">cv. Chang Bougi</strain>
        <tissue evidence="2">Leaf</tissue>
    </source>
</reference>
<sequence length="249" mass="28578">MYHGEPVNLHRGIPRFEEGTNNSNPLDEKTSNNPFPEENEMLGMLHDLQAPIEHRRNKGRPGIRDYSNRFSIAIDVLTQNTFPIIALKWVDVPSEYIEVVKGGLQVNLSNRGSTRLLKCSNLTTTKADPSHSFNDNTILLKNAMVQWTMLSYLEKYTPLELAKSNVRTLVPVPAQWTVLGTRSDYSKCLEPKSQKGRRTVTEKWQKRTKNRGDKKDHRGDESGTERTMKTLRTEFLTDLLQHWEFPGSL</sequence>
<dbReference type="GO" id="GO:0016829">
    <property type="term" value="F:lyase activity"/>
    <property type="evidence" value="ECO:0007669"/>
    <property type="project" value="UniProtKB-KW"/>
</dbReference>
<evidence type="ECO:0000313" key="2">
    <source>
        <dbReference type="EMBL" id="TYK26462.1"/>
    </source>
</evidence>
<feature type="region of interest" description="Disordered" evidence="1">
    <location>
        <begin position="1"/>
        <end position="34"/>
    </location>
</feature>
<dbReference type="EMBL" id="SSTD01003373">
    <property type="protein sequence ID" value="TYK26462.1"/>
    <property type="molecule type" value="Genomic_DNA"/>
</dbReference>
<name>A0A5D3DSM3_CUCMM</name>
<gene>
    <name evidence="2" type="ORF">E5676_scaffold313G00230</name>
</gene>
<evidence type="ECO:0000313" key="3">
    <source>
        <dbReference type="Proteomes" id="UP000321947"/>
    </source>
</evidence>
<protein>
    <submittedName>
        <fullName evidence="2">(R)-mandelonitrile lyase 1-like</fullName>
    </submittedName>
</protein>
<proteinExistence type="predicted"/>
<dbReference type="AlphaFoldDB" id="A0A5D3DSM3"/>